<gene>
    <name evidence="1" type="ORF">GNE07_10315</name>
</gene>
<comment type="caution">
    <text evidence="1">The sequence shown here is derived from an EMBL/GenBank/DDBJ whole genome shotgun (WGS) entry which is preliminary data.</text>
</comment>
<dbReference type="EMBL" id="WNME01000005">
    <property type="protein sequence ID" value="MUB63456.1"/>
    <property type="molecule type" value="Genomic_DNA"/>
</dbReference>
<dbReference type="SUPFAM" id="SSF89550">
    <property type="entry name" value="PHP domain-like"/>
    <property type="match status" value="1"/>
</dbReference>
<reference evidence="1 2" key="1">
    <citation type="submission" date="2019-09" db="EMBL/GenBank/DDBJ databases">
        <title>Draft genome sequencing of Hungatella hathewayi 123Y-2.</title>
        <authorList>
            <person name="Lv Q."/>
            <person name="Li S."/>
        </authorList>
    </citation>
    <scope>NUCLEOTIDE SEQUENCE [LARGE SCALE GENOMIC DNA]</scope>
    <source>
        <strain evidence="1 2">123Y-2</strain>
    </source>
</reference>
<dbReference type="InterPro" id="IPR016195">
    <property type="entry name" value="Pol/histidinol_Pase-like"/>
</dbReference>
<sequence length="521" mass="59838">MEKIRRGKEKNPMHYKKLWTDLHSNIHHNQMGELDQWIEHAKNTVDFWPVAYYPFYMKATKTGAGLEDLYDGKLIEEDWEQLREAVKRENAAGYPMFMGYEWQGSGKDGDHNVFFLDNEQAMHHPMRYEELYQAYKDTEAIAIPHHVAYQLGSRGKNWETHREEFSPFAEIYSSHGCSENDTGPFDMERHLHMGPRTGETCYERGLEKGYLVGAIASGDNHNVPAVHDHGTMCVLAADRTKEAIWEGLKNRRVYGVSRSRMDIDFTINGSPMGAVVKPGEGTLAFTVRAADAIDRVEILKDNVLDTMAVHAGTWEKAEYTGVVKVKFAVEFGWGPNPKFYKDRLVKTWEGSLEVPGRLCSVQKCFNSFGQELLNVTEKSCEFHMTTYMSTTTGHWMGPSTVVKEGFVFEVEGNTEDEIVLKVDSYVYRLKIGELMKSSRILAQYRESMELAAEVFGNVEHYRDDFYWHNAYKTRIRQAVPEEAYTMSCEKKVALEAGSCYRLRVHLRNGDTAWVSPIFVRQ</sequence>
<dbReference type="AlphaFoldDB" id="A0AAW9WDU2"/>
<organism evidence="1 2">
    <name type="scientific">Hungatella hathewayi</name>
    <dbReference type="NCBI Taxonomy" id="154046"/>
    <lineage>
        <taxon>Bacteria</taxon>
        <taxon>Bacillati</taxon>
        <taxon>Bacillota</taxon>
        <taxon>Clostridia</taxon>
        <taxon>Lachnospirales</taxon>
        <taxon>Lachnospiraceae</taxon>
        <taxon>Hungatella</taxon>
    </lineage>
</organism>
<dbReference type="Proteomes" id="UP000434223">
    <property type="component" value="Unassembled WGS sequence"/>
</dbReference>
<name>A0AAW9WDU2_9FIRM</name>
<evidence type="ECO:0000313" key="2">
    <source>
        <dbReference type="Proteomes" id="UP000434223"/>
    </source>
</evidence>
<dbReference type="Gene3D" id="3.20.20.140">
    <property type="entry name" value="Metal-dependent hydrolases"/>
    <property type="match status" value="1"/>
</dbReference>
<evidence type="ECO:0000313" key="1">
    <source>
        <dbReference type="EMBL" id="MUB63456.1"/>
    </source>
</evidence>
<evidence type="ECO:0008006" key="3">
    <source>
        <dbReference type="Google" id="ProtNLM"/>
    </source>
</evidence>
<accession>A0AAW9WDU2</accession>
<proteinExistence type="predicted"/>
<protein>
    <recommendedName>
        <fullName evidence="3">DUF3604 domain-containing protein</fullName>
    </recommendedName>
</protein>